<comment type="subunit">
    <text evidence="5 7">Monomer.</text>
</comment>
<dbReference type="NCBIfam" id="NF011105">
    <property type="entry name" value="PRK14532.1"/>
    <property type="match status" value="1"/>
</dbReference>
<evidence type="ECO:0000313" key="8">
    <source>
        <dbReference type="EMBL" id="MBB3186657.1"/>
    </source>
</evidence>
<comment type="subcellular location">
    <subcellularLocation>
        <location evidence="5 7">Cytoplasm</location>
    </subcellularLocation>
</comment>
<evidence type="ECO:0000256" key="7">
    <source>
        <dbReference type="RuleBase" id="RU003331"/>
    </source>
</evidence>
<dbReference type="PRINTS" id="PR00094">
    <property type="entry name" value="ADENYLTKNASE"/>
</dbReference>
<dbReference type="CDD" id="cd01428">
    <property type="entry name" value="ADK"/>
    <property type="match status" value="1"/>
</dbReference>
<dbReference type="GO" id="GO:0004017">
    <property type="term" value="F:AMP kinase activity"/>
    <property type="evidence" value="ECO:0007669"/>
    <property type="project" value="UniProtKB-UniRule"/>
</dbReference>
<evidence type="ECO:0000256" key="2">
    <source>
        <dbReference type="ARBA" id="ARBA00022727"/>
    </source>
</evidence>
<protein>
    <recommendedName>
        <fullName evidence="5 7">Adenylate kinase</fullName>
        <shortName evidence="5">AK</shortName>
        <ecNumber evidence="5 7">2.7.4.3</ecNumber>
    </recommendedName>
    <alternativeName>
        <fullName evidence="5">ATP-AMP transphosphorylase</fullName>
    </alternativeName>
    <alternativeName>
        <fullName evidence="5">ATP:AMP phosphotransferase</fullName>
    </alternativeName>
    <alternativeName>
        <fullName evidence="5">Adenylate monophosphate kinase</fullName>
    </alternativeName>
</protein>
<dbReference type="EMBL" id="JACHYB010000001">
    <property type="protein sequence ID" value="MBB3186657.1"/>
    <property type="molecule type" value="Genomic_DNA"/>
</dbReference>
<keyword evidence="9" id="KW-1185">Reference proteome</keyword>
<proteinExistence type="inferred from homology"/>
<evidence type="ECO:0000256" key="5">
    <source>
        <dbReference type="HAMAP-Rule" id="MF_00235"/>
    </source>
</evidence>
<evidence type="ECO:0000313" key="9">
    <source>
        <dbReference type="Proteomes" id="UP000544222"/>
    </source>
</evidence>
<dbReference type="Gene3D" id="3.40.50.300">
    <property type="entry name" value="P-loop containing nucleotide triphosphate hydrolases"/>
    <property type="match status" value="1"/>
</dbReference>
<keyword evidence="3 5" id="KW-0547">Nucleotide-binding</keyword>
<comment type="pathway">
    <text evidence="5">Purine metabolism; AMP biosynthesis via salvage pathway; AMP from ADP: step 1/1.</text>
</comment>
<feature type="binding site" evidence="5">
    <location>
        <position position="146"/>
    </location>
    <ligand>
        <name>AMP</name>
        <dbReference type="ChEBI" id="CHEBI:456215"/>
    </ligand>
</feature>
<dbReference type="EC" id="2.7.4.3" evidence="5 7"/>
<dbReference type="SUPFAM" id="SSF52540">
    <property type="entry name" value="P-loop containing nucleoside triphosphate hydrolases"/>
    <property type="match status" value="1"/>
</dbReference>
<evidence type="ECO:0000256" key="1">
    <source>
        <dbReference type="ARBA" id="ARBA00022679"/>
    </source>
</evidence>
<feature type="binding site" evidence="5">
    <location>
        <position position="37"/>
    </location>
    <ligand>
        <name>AMP</name>
        <dbReference type="ChEBI" id="CHEBI:456215"/>
    </ligand>
</feature>
<dbReference type="NCBIfam" id="NF011100">
    <property type="entry name" value="PRK14527.1"/>
    <property type="match status" value="1"/>
</dbReference>
<dbReference type="GO" id="GO:0005524">
    <property type="term" value="F:ATP binding"/>
    <property type="evidence" value="ECO:0007669"/>
    <property type="project" value="UniProtKB-UniRule"/>
</dbReference>
<feature type="binding site" evidence="5">
    <location>
        <begin position="58"/>
        <end position="60"/>
    </location>
    <ligand>
        <name>AMP</name>
        <dbReference type="ChEBI" id="CHEBI:456215"/>
    </ligand>
</feature>
<gene>
    <name evidence="5" type="primary">adk</name>
    <name evidence="8" type="ORF">FHX64_000820</name>
</gene>
<dbReference type="InterPro" id="IPR033690">
    <property type="entry name" value="Adenylat_kinase_CS"/>
</dbReference>
<feature type="binding site" evidence="5">
    <location>
        <position position="94"/>
    </location>
    <ligand>
        <name>AMP</name>
        <dbReference type="ChEBI" id="CHEBI:456215"/>
    </ligand>
</feature>
<feature type="binding site" evidence="5">
    <location>
        <position position="135"/>
    </location>
    <ligand>
        <name>AMP</name>
        <dbReference type="ChEBI" id="CHEBI:456215"/>
    </ligand>
</feature>
<dbReference type="InterPro" id="IPR000850">
    <property type="entry name" value="Adenylat/UMP-CMP_kin"/>
</dbReference>
<comment type="function">
    <text evidence="5">Catalyzes the reversible transfer of the terminal phosphate group between ATP and AMP. Plays an important role in cellular energy homeostasis and in adenine nucleotide metabolism.</text>
</comment>
<dbReference type="InterPro" id="IPR027417">
    <property type="entry name" value="P-loop_NTPase"/>
</dbReference>
<keyword evidence="5" id="KW-0963">Cytoplasm</keyword>
<dbReference type="RefSeq" id="WP_183412515.1">
    <property type="nucleotide sequence ID" value="NZ_JACHYB010000001.1"/>
</dbReference>
<keyword evidence="5 7" id="KW-0067">ATP-binding</keyword>
<comment type="caution">
    <text evidence="8">The sequence shown here is derived from an EMBL/GenBank/DDBJ whole genome shotgun (WGS) entry which is preliminary data.</text>
</comment>
<dbReference type="PANTHER" id="PTHR23359">
    <property type="entry name" value="NUCLEOTIDE KINASE"/>
    <property type="match status" value="1"/>
</dbReference>
<feature type="binding site" evidence="5">
    <location>
        <begin position="11"/>
        <end position="16"/>
    </location>
    <ligand>
        <name>ATP</name>
        <dbReference type="ChEBI" id="CHEBI:30616"/>
    </ligand>
</feature>
<name>A0A7W5DPE0_9PORP</name>
<dbReference type="Pfam" id="PF00406">
    <property type="entry name" value="ADK"/>
    <property type="match status" value="1"/>
</dbReference>
<feature type="binding site" evidence="5">
    <location>
        <position position="174"/>
    </location>
    <ligand>
        <name>ATP</name>
        <dbReference type="ChEBI" id="CHEBI:30616"/>
    </ligand>
</feature>
<dbReference type="GO" id="GO:0005737">
    <property type="term" value="C:cytoplasm"/>
    <property type="evidence" value="ECO:0007669"/>
    <property type="project" value="UniProtKB-SubCell"/>
</dbReference>
<dbReference type="AlphaFoldDB" id="A0A7W5DPE0"/>
<dbReference type="UniPathway" id="UPA00588">
    <property type="reaction ID" value="UER00649"/>
</dbReference>
<dbReference type="GO" id="GO:0044209">
    <property type="term" value="P:AMP salvage"/>
    <property type="evidence" value="ECO:0007669"/>
    <property type="project" value="UniProtKB-UniRule"/>
</dbReference>
<dbReference type="HAMAP" id="MF_00235">
    <property type="entry name" value="Adenylate_kinase_Adk"/>
    <property type="match status" value="1"/>
</dbReference>
<keyword evidence="4 5" id="KW-0418">Kinase</keyword>
<reference evidence="8 9" key="1">
    <citation type="submission" date="2020-08" db="EMBL/GenBank/DDBJ databases">
        <title>Genomic Encyclopedia of Type Strains, Phase IV (KMG-IV): sequencing the most valuable type-strain genomes for metagenomic binning, comparative biology and taxonomic classification.</title>
        <authorList>
            <person name="Goeker M."/>
        </authorList>
    </citation>
    <scope>NUCLEOTIDE SEQUENCE [LARGE SCALE GENOMIC DNA]</scope>
    <source>
        <strain evidence="8 9">DSM 27471</strain>
    </source>
</reference>
<feature type="binding site" evidence="5">
    <location>
        <position position="32"/>
    </location>
    <ligand>
        <name>AMP</name>
        <dbReference type="ChEBI" id="CHEBI:456215"/>
    </ligand>
</feature>
<dbReference type="Proteomes" id="UP000544222">
    <property type="component" value="Unassembled WGS sequence"/>
</dbReference>
<comment type="caution">
    <text evidence="5">Lacks conserved residue(s) required for the propagation of feature annotation.</text>
</comment>
<accession>A0A7W5DPE0</accession>
<evidence type="ECO:0000256" key="6">
    <source>
        <dbReference type="RuleBase" id="RU003330"/>
    </source>
</evidence>
<dbReference type="PROSITE" id="PS00113">
    <property type="entry name" value="ADENYLATE_KINASE"/>
    <property type="match status" value="1"/>
</dbReference>
<feature type="binding site" evidence="5">
    <location>
        <position position="129"/>
    </location>
    <ligand>
        <name>ATP</name>
        <dbReference type="ChEBI" id="CHEBI:30616"/>
    </ligand>
</feature>
<comment type="similarity">
    <text evidence="5 6">Belongs to the adenylate kinase family.</text>
</comment>
<comment type="catalytic activity">
    <reaction evidence="5 7">
        <text>AMP + ATP = 2 ADP</text>
        <dbReference type="Rhea" id="RHEA:12973"/>
        <dbReference type="ChEBI" id="CHEBI:30616"/>
        <dbReference type="ChEBI" id="CHEBI:456215"/>
        <dbReference type="ChEBI" id="CHEBI:456216"/>
        <dbReference type="EC" id="2.7.4.3"/>
    </reaction>
</comment>
<evidence type="ECO:0000256" key="4">
    <source>
        <dbReference type="ARBA" id="ARBA00022777"/>
    </source>
</evidence>
<keyword evidence="2 5" id="KW-0545">Nucleotide biosynthesis</keyword>
<feature type="region of interest" description="NMP" evidence="5">
    <location>
        <begin position="31"/>
        <end position="60"/>
    </location>
</feature>
<feature type="binding site" evidence="5">
    <location>
        <begin position="87"/>
        <end position="90"/>
    </location>
    <ligand>
        <name>AMP</name>
        <dbReference type="ChEBI" id="CHEBI:456215"/>
    </ligand>
</feature>
<dbReference type="NCBIfam" id="NF001381">
    <property type="entry name" value="PRK00279.1-3"/>
    <property type="match status" value="1"/>
</dbReference>
<keyword evidence="1 5" id="KW-0808">Transferase</keyword>
<dbReference type="NCBIfam" id="NF011104">
    <property type="entry name" value="PRK14531.1"/>
    <property type="match status" value="1"/>
</dbReference>
<evidence type="ECO:0000256" key="3">
    <source>
        <dbReference type="ARBA" id="ARBA00022741"/>
    </source>
</evidence>
<sequence>MNHLILFGAPGSGKGTQSALIAETYQLKHLSTGDMLRAEIAKHSSLGQLAETYISQGKLLPDELMIDMLKDTLQQLDNDSKGIILDGFPRTVAQAEALDRLVTELHQNILLMIEIAVETPELIERLVLRGKLAGRSDDNPETIAHRLDVYHQQTEPVIDFYKQAGKYFHVNGNGTIEQIFARIRAILNSKM</sequence>
<organism evidence="8 9">
    <name type="scientific">Microbacter margulisiae</name>
    <dbReference type="NCBI Taxonomy" id="1350067"/>
    <lineage>
        <taxon>Bacteria</taxon>
        <taxon>Pseudomonadati</taxon>
        <taxon>Bacteroidota</taxon>
        <taxon>Bacteroidia</taxon>
        <taxon>Bacteroidales</taxon>
        <taxon>Porphyromonadaceae</taxon>
        <taxon>Microbacter</taxon>
    </lineage>
</organism>
<comment type="domain">
    <text evidence="5">Consists of three domains, a large central CORE domain and two small peripheral domains, NMPbind and LID, which undergo movements during catalysis. The LID domain closes over the site of phosphoryl transfer upon ATP binding. Assembling and dissambling the active center during each catalytic cycle provides an effective means to prevent ATP hydrolysis.</text>
</comment>